<proteinExistence type="predicted"/>
<dbReference type="PANTHER" id="PTHR40891">
    <property type="entry name" value="DUF295 DOMAIN-CONTAINING PROTEIN"/>
    <property type="match status" value="1"/>
</dbReference>
<dbReference type="AlphaFoldDB" id="A0ABD2Z643"/>
<evidence type="ECO:0000259" key="1">
    <source>
        <dbReference type="Pfam" id="PF03478"/>
    </source>
</evidence>
<accession>A0ABD2Z643</accession>
<reference evidence="2 3" key="1">
    <citation type="submission" date="2024-11" db="EMBL/GenBank/DDBJ databases">
        <title>A near-complete genome assembly of Cinchona calisaya.</title>
        <authorList>
            <person name="Lian D.C."/>
            <person name="Zhao X.W."/>
            <person name="Wei L."/>
        </authorList>
    </citation>
    <scope>NUCLEOTIDE SEQUENCE [LARGE SCALE GENOMIC DNA]</scope>
    <source>
        <tissue evidence="2">Nenye</tissue>
    </source>
</reference>
<protein>
    <recommendedName>
        <fullName evidence="1">KIB1-4 beta-propeller domain-containing protein</fullName>
    </recommendedName>
</protein>
<comment type="caution">
    <text evidence="2">The sequence shown here is derived from an EMBL/GenBank/DDBJ whole genome shotgun (WGS) entry which is preliminary data.</text>
</comment>
<keyword evidence="3" id="KW-1185">Reference proteome</keyword>
<organism evidence="2 3">
    <name type="scientific">Cinchona calisaya</name>
    <dbReference type="NCBI Taxonomy" id="153742"/>
    <lineage>
        <taxon>Eukaryota</taxon>
        <taxon>Viridiplantae</taxon>
        <taxon>Streptophyta</taxon>
        <taxon>Embryophyta</taxon>
        <taxon>Tracheophyta</taxon>
        <taxon>Spermatophyta</taxon>
        <taxon>Magnoliopsida</taxon>
        <taxon>eudicotyledons</taxon>
        <taxon>Gunneridae</taxon>
        <taxon>Pentapetalae</taxon>
        <taxon>asterids</taxon>
        <taxon>lamiids</taxon>
        <taxon>Gentianales</taxon>
        <taxon>Rubiaceae</taxon>
        <taxon>Cinchonoideae</taxon>
        <taxon>Cinchoneae</taxon>
        <taxon>Cinchona</taxon>
    </lineage>
</organism>
<gene>
    <name evidence="2" type="ORF">ACH5RR_026522</name>
</gene>
<dbReference type="Pfam" id="PF03478">
    <property type="entry name" value="Beta-prop_KIB1-4"/>
    <property type="match status" value="1"/>
</dbReference>
<dbReference type="InterPro" id="IPR005174">
    <property type="entry name" value="KIB1-4_b-propeller"/>
</dbReference>
<dbReference type="Proteomes" id="UP001630127">
    <property type="component" value="Unassembled WGS sequence"/>
</dbReference>
<dbReference type="EMBL" id="JBJUIK010000011">
    <property type="protein sequence ID" value="KAL3513805.1"/>
    <property type="molecule type" value="Genomic_DNA"/>
</dbReference>
<dbReference type="PANTHER" id="PTHR40891:SF1">
    <property type="entry name" value="DUF295 DOMAIN-CONTAINING PROTEIN"/>
    <property type="match status" value="1"/>
</dbReference>
<name>A0ABD2Z643_9GENT</name>
<evidence type="ECO:0000313" key="2">
    <source>
        <dbReference type="EMBL" id="KAL3513805.1"/>
    </source>
</evidence>
<evidence type="ECO:0000313" key="3">
    <source>
        <dbReference type="Proteomes" id="UP001630127"/>
    </source>
</evidence>
<feature type="domain" description="KIB1-4 beta-propeller" evidence="1">
    <location>
        <begin position="62"/>
        <end position="187"/>
    </location>
</feature>
<sequence>MGEFLGYGYVFFFFKFKIKIGIRRDYYAQKKRKGLEENEGEMKRQARIRRERERLWRNCYKIATIDFNAADSTIEVQSLSKDGRPCVVPQWPSGLSVQHSEDYLVESSSEFLCIRKIYSAFFPKEVSDFEIFRVDLYKMECEALDTLGECTILLANGMSYSSIATVARTVGNNVYYTETGEKNLFLYKPEDRSKTILQPCPNEGSDWLGQCWVMMH</sequence>